<organism evidence="1 2">
    <name type="scientific">Amphibiibacter pelophylacis</name>
    <dbReference type="NCBI Taxonomy" id="1799477"/>
    <lineage>
        <taxon>Bacteria</taxon>
        <taxon>Pseudomonadati</taxon>
        <taxon>Pseudomonadota</taxon>
        <taxon>Betaproteobacteria</taxon>
        <taxon>Burkholderiales</taxon>
        <taxon>Sphaerotilaceae</taxon>
        <taxon>Amphibiibacter</taxon>
    </lineage>
</organism>
<accession>A0ACC6P548</accession>
<comment type="caution">
    <text evidence="1">The sequence shown here is derived from an EMBL/GenBank/DDBJ whole genome shotgun (WGS) entry which is preliminary data.</text>
</comment>
<name>A0ACC6P548_9BURK</name>
<evidence type="ECO:0000313" key="1">
    <source>
        <dbReference type="EMBL" id="MEJ7139349.1"/>
    </source>
</evidence>
<keyword evidence="2" id="KW-1185">Reference proteome</keyword>
<gene>
    <name evidence="1" type="ORF">RV045_13060</name>
</gene>
<dbReference type="EMBL" id="JAWDIE010000024">
    <property type="protein sequence ID" value="MEJ7139349.1"/>
    <property type="molecule type" value="Genomic_DNA"/>
</dbReference>
<proteinExistence type="predicted"/>
<protein>
    <submittedName>
        <fullName evidence="1">Type I secretion C-terminal target domain-containing protein</fullName>
    </submittedName>
</protein>
<reference evidence="1" key="1">
    <citation type="submission" date="2023-10" db="EMBL/GenBank/DDBJ databases">
        <title>Amphibacter perezi, gen. nov., sp. nov. a novel taxa of the family Comamonadaceae, class Betaproteobacteria isolated from the skin microbiota of Pelophylax perezi from different populations.</title>
        <authorList>
            <person name="Costa S."/>
            <person name="Proenca D.N."/>
            <person name="Lopes I."/>
            <person name="Morais P.V."/>
        </authorList>
    </citation>
    <scope>NUCLEOTIDE SEQUENCE</scope>
    <source>
        <strain evidence="1">SL12-8</strain>
    </source>
</reference>
<evidence type="ECO:0000313" key="2">
    <source>
        <dbReference type="Proteomes" id="UP001364695"/>
    </source>
</evidence>
<sequence length="287" mass="30215">MGLSLQALSSRSPFAEVVGGPDGSHTVFHLYGTDVFLPDGGHVWSRNALFDIHSAQGPLASSKSRVDLELQLRDDLGVVHALSWTLDVSRPEQVALPDVSAAAAGPEATPLLSPLADDSLPAMPLAEPPATHADHALLPVFADDGQAWLPASERLDSFYADSAFLPDVFSWGLHDLGAPGAPAVSVISDFNPAARQEGGDVLEFSDLLPGVGVSELSAYLHFESRDGGSVIHVSRSGAFAAGDATTSHPAELSIVLPHVDLTHGQGLSDQQIIQELFRFGKLVTEHT</sequence>
<dbReference type="Proteomes" id="UP001364695">
    <property type="component" value="Unassembled WGS sequence"/>
</dbReference>